<feature type="transmembrane region" description="Helical" evidence="7">
    <location>
        <begin position="12"/>
        <end position="33"/>
    </location>
</feature>
<dbReference type="InterPro" id="IPR050545">
    <property type="entry name" value="Mycobact_MmpL"/>
</dbReference>
<feature type="transmembrane region" description="Helical" evidence="7">
    <location>
        <begin position="210"/>
        <end position="231"/>
    </location>
</feature>
<proteinExistence type="inferred from homology"/>
<evidence type="ECO:0000259" key="8">
    <source>
        <dbReference type="PROSITE" id="PS50156"/>
    </source>
</evidence>
<organism evidence="9 10">
    <name type="scientific">Jatrophihabitans cynanchi</name>
    <dbReference type="NCBI Taxonomy" id="2944128"/>
    <lineage>
        <taxon>Bacteria</taxon>
        <taxon>Bacillati</taxon>
        <taxon>Actinomycetota</taxon>
        <taxon>Actinomycetes</taxon>
        <taxon>Jatrophihabitantales</taxon>
        <taxon>Jatrophihabitantaceae</taxon>
        <taxon>Jatrophihabitans</taxon>
    </lineage>
</organism>
<feature type="domain" description="SSD" evidence="8">
    <location>
        <begin position="213"/>
        <end position="338"/>
    </location>
</feature>
<evidence type="ECO:0000256" key="3">
    <source>
        <dbReference type="ARBA" id="ARBA00022475"/>
    </source>
</evidence>
<evidence type="ECO:0000313" key="10">
    <source>
        <dbReference type="Proteomes" id="UP001164693"/>
    </source>
</evidence>
<keyword evidence="10" id="KW-1185">Reference proteome</keyword>
<dbReference type="Proteomes" id="UP001164693">
    <property type="component" value="Chromosome"/>
</dbReference>
<dbReference type="Pfam" id="PF03176">
    <property type="entry name" value="MMPL"/>
    <property type="match status" value="2"/>
</dbReference>
<protein>
    <submittedName>
        <fullName evidence="9">MMPL family transporter</fullName>
    </submittedName>
</protein>
<feature type="transmembrane region" description="Helical" evidence="7">
    <location>
        <begin position="644"/>
        <end position="666"/>
    </location>
</feature>
<dbReference type="SUPFAM" id="SSF82866">
    <property type="entry name" value="Multidrug efflux transporter AcrB transmembrane domain"/>
    <property type="match status" value="2"/>
</dbReference>
<dbReference type="PANTHER" id="PTHR33406">
    <property type="entry name" value="MEMBRANE PROTEIN MJ1562-RELATED"/>
    <property type="match status" value="1"/>
</dbReference>
<feature type="transmembrane region" description="Helical" evidence="7">
    <location>
        <begin position="185"/>
        <end position="203"/>
    </location>
</feature>
<feature type="transmembrane region" description="Helical" evidence="7">
    <location>
        <begin position="534"/>
        <end position="553"/>
    </location>
</feature>
<evidence type="ECO:0000256" key="1">
    <source>
        <dbReference type="ARBA" id="ARBA00004651"/>
    </source>
</evidence>
<dbReference type="PROSITE" id="PS50156">
    <property type="entry name" value="SSD"/>
    <property type="match status" value="1"/>
</dbReference>
<evidence type="ECO:0000256" key="6">
    <source>
        <dbReference type="ARBA" id="ARBA00023136"/>
    </source>
</evidence>
<dbReference type="Gene3D" id="1.20.1640.10">
    <property type="entry name" value="Multidrug efflux transporter AcrB transmembrane domain"/>
    <property type="match status" value="2"/>
</dbReference>
<feature type="transmembrane region" description="Helical" evidence="7">
    <location>
        <begin position="601"/>
        <end position="623"/>
    </location>
</feature>
<keyword evidence="6 7" id="KW-0472">Membrane</keyword>
<dbReference type="PANTHER" id="PTHR33406:SF11">
    <property type="entry name" value="MEMBRANE PROTEIN SCO6666-RELATED"/>
    <property type="match status" value="1"/>
</dbReference>
<feature type="transmembrane region" description="Helical" evidence="7">
    <location>
        <begin position="287"/>
        <end position="311"/>
    </location>
</feature>
<keyword evidence="3" id="KW-1003">Cell membrane</keyword>
<feature type="transmembrane region" description="Helical" evidence="7">
    <location>
        <begin position="378"/>
        <end position="397"/>
    </location>
</feature>
<comment type="subcellular location">
    <subcellularLocation>
        <location evidence="1">Cell membrane</location>
        <topology evidence="1">Multi-pass membrane protein</topology>
    </subcellularLocation>
</comment>
<evidence type="ECO:0000256" key="5">
    <source>
        <dbReference type="ARBA" id="ARBA00022989"/>
    </source>
</evidence>
<evidence type="ECO:0000256" key="7">
    <source>
        <dbReference type="SAM" id="Phobius"/>
    </source>
</evidence>
<sequence length="738" mass="78931">MKTIAQFAIRRRWWIIAGWIAFIILTQALTGALGGASYKDTFSLPHTETDKVIHLLDNSGQSEQNGLSGQVVLKAKSGTLDSAPAGLDQALAGLCADKLDVVGTTSPWQSVTCANGKAQPAAGQPTLLSQDKSIAITNVTWKSAKYDQKLFDGVYDRLVKLRSDTLQVEFTGDAFQGQGQKQQGVPPFLLGFIAALVVLGIVFRTFGATALPLASAIAALTSGLGLIGMLTHVMDVSNVTPQLSELMVIGVGVDYALFIVTRHRRNLRRGMSVQDSITSAIDTSGRAVLFAGTTVCIAMLGLTALGVSFFYGMAIGTAVAVSLTMVASLTLLPALLSFLGLKVLPRKQRRAVRAGQFEDAHTVGFWARWSDLVAKRSVALGLVGAIAIITLAIPFLSMRMGHADQGNDPGNTTTRKGYDLIAQGFGPGYNSTLTLVVDGPQAHALAAKVADALKTTEHVNPNSVFLPPKGLTPELSLVSFKSSTSPQDSKTTDLVHSLRSDVLPPLYKGTGDHVYVFGQTAIYVDFSHVLASKMVLFMGAVVGLSFLLLMIAFRSVVIPLTAALMNLLAAGASFGVVVAIFQWGWLSDALGAGKGGPIEAWAPVLFFAIIFGLSMDYQVFLVSRMHEEWVHTRDNRRAVRVGQAETGGIITAAALIMIMVFFGFVLDPNRVVKLLGIGLASAVFLDAFILRTVLVPSLMHLLGRANWFFPKWLDKVTPRVSVEPPDEVIEPERTPVGV</sequence>
<feature type="transmembrane region" description="Helical" evidence="7">
    <location>
        <begin position="560"/>
        <end position="581"/>
    </location>
</feature>
<evidence type="ECO:0000256" key="2">
    <source>
        <dbReference type="ARBA" id="ARBA00010157"/>
    </source>
</evidence>
<comment type="similarity">
    <text evidence="2">Belongs to the resistance-nodulation-cell division (RND) (TC 2.A.6) family. MmpL subfamily.</text>
</comment>
<feature type="transmembrane region" description="Helical" evidence="7">
    <location>
        <begin position="317"/>
        <end position="341"/>
    </location>
</feature>
<keyword evidence="5 7" id="KW-1133">Transmembrane helix</keyword>
<feature type="transmembrane region" description="Helical" evidence="7">
    <location>
        <begin position="243"/>
        <end position="261"/>
    </location>
</feature>
<dbReference type="RefSeq" id="WP_269442025.1">
    <property type="nucleotide sequence ID" value="NZ_CP097463.1"/>
</dbReference>
<keyword evidence="4 7" id="KW-0812">Transmembrane</keyword>
<evidence type="ECO:0000313" key="9">
    <source>
        <dbReference type="EMBL" id="WAX55510.1"/>
    </source>
</evidence>
<name>A0ABY7JSG5_9ACTN</name>
<evidence type="ECO:0000256" key="4">
    <source>
        <dbReference type="ARBA" id="ARBA00022692"/>
    </source>
</evidence>
<accession>A0ABY7JSG5</accession>
<gene>
    <name evidence="9" type="ORF">M6B22_13260</name>
</gene>
<reference evidence="9" key="1">
    <citation type="submission" date="2022-05" db="EMBL/GenBank/DDBJ databases">
        <title>Jatrophihabitans sp. SB3-54 whole genome sequence.</title>
        <authorList>
            <person name="Suh M.K."/>
            <person name="Eom M.K."/>
            <person name="Kim J.S."/>
            <person name="Kim H.S."/>
            <person name="Do H.E."/>
            <person name="Shin Y.K."/>
            <person name="Lee J.-S."/>
        </authorList>
    </citation>
    <scope>NUCLEOTIDE SEQUENCE</scope>
    <source>
        <strain evidence="9">SB3-54</strain>
    </source>
</reference>
<dbReference type="InterPro" id="IPR000731">
    <property type="entry name" value="SSD"/>
</dbReference>
<feature type="transmembrane region" description="Helical" evidence="7">
    <location>
        <begin position="672"/>
        <end position="694"/>
    </location>
</feature>
<dbReference type="EMBL" id="CP097463">
    <property type="protein sequence ID" value="WAX55510.1"/>
    <property type="molecule type" value="Genomic_DNA"/>
</dbReference>
<dbReference type="InterPro" id="IPR004869">
    <property type="entry name" value="MMPL_dom"/>
</dbReference>